<evidence type="ECO:0000259" key="11">
    <source>
        <dbReference type="PROSITE" id="PS51038"/>
    </source>
</evidence>
<feature type="region of interest" description="Disordered" evidence="9">
    <location>
        <begin position="263"/>
        <end position="386"/>
    </location>
</feature>
<evidence type="ECO:0000313" key="13">
    <source>
        <dbReference type="Proteomes" id="UP000249464"/>
    </source>
</evidence>
<dbReference type="GO" id="GO:0006368">
    <property type="term" value="P:transcription elongation by RNA polymerase II"/>
    <property type="evidence" value="ECO:0007669"/>
    <property type="project" value="TreeGrafter"/>
</dbReference>
<dbReference type="GO" id="GO:0016586">
    <property type="term" value="C:RSC-type complex"/>
    <property type="evidence" value="ECO:0007669"/>
    <property type="project" value="InterPro"/>
</dbReference>
<keyword evidence="5 8" id="KW-0103">Bromodomain</keyword>
<evidence type="ECO:0000256" key="1">
    <source>
        <dbReference type="ARBA" id="ARBA00004123"/>
    </source>
</evidence>
<dbReference type="PROSITE" id="PS50014">
    <property type="entry name" value="BROMODOMAIN_2"/>
    <property type="match status" value="2"/>
</dbReference>
<dbReference type="SUPFAM" id="SSF47370">
    <property type="entry name" value="Bromodomain"/>
    <property type="match status" value="2"/>
</dbReference>
<evidence type="ECO:0000259" key="10">
    <source>
        <dbReference type="PROSITE" id="PS50014"/>
    </source>
</evidence>
<evidence type="ECO:0000256" key="9">
    <source>
        <dbReference type="SAM" id="MobiDB-lite"/>
    </source>
</evidence>
<keyword evidence="4" id="KW-0805">Transcription regulation</keyword>
<evidence type="ECO:0000256" key="5">
    <source>
        <dbReference type="ARBA" id="ARBA00023117"/>
    </source>
</evidence>
<evidence type="ECO:0000256" key="7">
    <source>
        <dbReference type="ARBA" id="ARBA00023242"/>
    </source>
</evidence>
<keyword evidence="6" id="KW-0804">Transcription</keyword>
<dbReference type="PRINTS" id="PR00503">
    <property type="entry name" value="BROMODOMAIN"/>
</dbReference>
<dbReference type="EMBL" id="FQNC01000046">
    <property type="protein sequence ID" value="SGY67506.1"/>
    <property type="molecule type" value="Genomic_DNA"/>
</dbReference>
<dbReference type="Pfam" id="PF01426">
    <property type="entry name" value="BAH"/>
    <property type="match status" value="1"/>
</dbReference>
<dbReference type="Pfam" id="PF00439">
    <property type="entry name" value="Bromodomain"/>
    <property type="match status" value="2"/>
</dbReference>
<dbReference type="AlphaFoldDB" id="A0A2X0P4C1"/>
<dbReference type="InterPro" id="IPR001025">
    <property type="entry name" value="BAH_dom"/>
</dbReference>
<evidence type="ECO:0000256" key="2">
    <source>
        <dbReference type="ARBA" id="ARBA00022737"/>
    </source>
</evidence>
<dbReference type="InterPro" id="IPR043151">
    <property type="entry name" value="BAH_sf"/>
</dbReference>
<proteinExistence type="predicted"/>
<evidence type="ECO:0000256" key="8">
    <source>
        <dbReference type="PROSITE-ProRule" id="PRU00035"/>
    </source>
</evidence>
<reference evidence="12 13" key="1">
    <citation type="submission" date="2016-11" db="EMBL/GenBank/DDBJ databases">
        <authorList>
            <person name="Jaros S."/>
            <person name="Januszkiewicz K."/>
            <person name="Wedrychowicz H."/>
        </authorList>
    </citation>
    <scope>NUCLEOTIDE SEQUENCE [LARGE SCALE GENOMIC DNA]</scope>
</reference>
<dbReference type="InterPro" id="IPR036427">
    <property type="entry name" value="Bromodomain-like_sf"/>
</dbReference>
<keyword evidence="2" id="KW-0677">Repeat</keyword>
<dbReference type="PROSITE" id="PS51038">
    <property type="entry name" value="BAH"/>
    <property type="match status" value="1"/>
</dbReference>
<dbReference type="STRING" id="796604.A0A2X0P4C1"/>
<gene>
    <name evidence="12" type="primary">BQ5605_C004g02781</name>
    <name evidence="12" type="ORF">BQ5605_C004G02781</name>
</gene>
<feature type="region of interest" description="Disordered" evidence="9">
    <location>
        <begin position="205"/>
        <end position="230"/>
    </location>
</feature>
<feature type="domain" description="Bromo" evidence="10">
    <location>
        <begin position="27"/>
        <end position="97"/>
    </location>
</feature>
<evidence type="ECO:0000256" key="3">
    <source>
        <dbReference type="ARBA" id="ARBA00022853"/>
    </source>
</evidence>
<keyword evidence="3" id="KW-0156">Chromatin regulator</keyword>
<dbReference type="InterPro" id="IPR001487">
    <property type="entry name" value="Bromodomain"/>
</dbReference>
<dbReference type="SMART" id="SM00297">
    <property type="entry name" value="BROMO"/>
    <property type="match status" value="2"/>
</dbReference>
<feature type="domain" description="Bromo" evidence="10">
    <location>
        <begin position="423"/>
        <end position="475"/>
    </location>
</feature>
<organism evidence="12 13">
    <name type="scientific">Microbotryum silenes-dioicae</name>
    <dbReference type="NCBI Taxonomy" id="796604"/>
    <lineage>
        <taxon>Eukaryota</taxon>
        <taxon>Fungi</taxon>
        <taxon>Dikarya</taxon>
        <taxon>Basidiomycota</taxon>
        <taxon>Pucciniomycotina</taxon>
        <taxon>Microbotryomycetes</taxon>
        <taxon>Microbotryales</taxon>
        <taxon>Microbotryaceae</taxon>
        <taxon>Microbotryum</taxon>
    </lineage>
</organism>
<feature type="domain" description="BAH" evidence="11">
    <location>
        <begin position="552"/>
        <end position="674"/>
    </location>
</feature>
<dbReference type="CDD" id="cd04717">
    <property type="entry name" value="BAH_polybromo"/>
    <property type="match status" value="1"/>
</dbReference>
<feature type="compositionally biased region" description="Polar residues" evidence="9">
    <location>
        <begin position="759"/>
        <end position="776"/>
    </location>
</feature>
<dbReference type="InterPro" id="IPR037382">
    <property type="entry name" value="Rsc/polybromo"/>
</dbReference>
<evidence type="ECO:0000256" key="4">
    <source>
        <dbReference type="ARBA" id="ARBA00023015"/>
    </source>
</evidence>
<comment type="subcellular location">
    <subcellularLocation>
        <location evidence="1">Nucleus</location>
    </subcellularLocation>
</comment>
<dbReference type="Proteomes" id="UP000249464">
    <property type="component" value="Unassembled WGS sequence"/>
</dbReference>
<dbReference type="GO" id="GO:0003682">
    <property type="term" value="F:chromatin binding"/>
    <property type="evidence" value="ECO:0007669"/>
    <property type="project" value="InterPro"/>
</dbReference>
<keyword evidence="7" id="KW-0539">Nucleus</keyword>
<accession>A0A2X0P4C1</accession>
<feature type="region of interest" description="Disordered" evidence="9">
    <location>
        <begin position="705"/>
        <end position="827"/>
    </location>
</feature>
<dbReference type="Gene3D" id="2.30.30.490">
    <property type="match status" value="1"/>
</dbReference>
<feature type="compositionally biased region" description="Low complexity" evidence="9">
    <location>
        <begin position="263"/>
        <end position="296"/>
    </location>
</feature>
<keyword evidence="13" id="KW-1185">Reference proteome</keyword>
<evidence type="ECO:0000256" key="6">
    <source>
        <dbReference type="ARBA" id="ARBA00023163"/>
    </source>
</evidence>
<dbReference type="SMART" id="SM00439">
    <property type="entry name" value="BAH"/>
    <property type="match status" value="1"/>
</dbReference>
<sequence>MALSPEISHRLVTLIKALMQLSTHSTPRRYYSTIFRDLPDPTIYSDYYVFIKEPRALNPILQSLHNSRYSSPHAVAYDLFLVWSNAREYNEVGSQVYNDADKLQRHMERMWKDMVPPLPPLEQLPRPGMLNPAQAATSFTTPHSAVGEYASGSNTTAAPVPVGDGGHKRIKIMSSALAPLSGSSGAPSPTSSEFSSMPKIRLNVASTSFPSSHPPPLQSLPPLPHSQTPASAPLTLKLAIKPPGASASSSAASSPVITPALVPSALGAPHPSSSAPSPQPAHTSSAAPSPVPTSAAIPQTMATPRDATPNLPTGTHDSTSAAAPPPPAQAPVPGPVPGPAPPQQHRPSPAPTPVAHVSESAPQPVARELPNGTLTDVESGWMGGEIEGDPTSLYLEVLYTLRDYTDSEGRRLAAPYMTLSERPEYYDQVDDPVALDTIEARVHARAYESPEMFDRDLFRLFENAKLFTQPGESNSEYADLVVLQRVYQELTKRVSSLTPRPQNLTVPALSSVKLGPGNCEGKDPVDGEPKTAQTRISMKDKIFLDHINFKGQVLRVGDWCHLLNPENPAKPIIAQIFKVYKRMDSPQRCLSVCWYYRPEETVHPKSRTFYEGEVFKSGQFVDHAIEDFIDRCFVMFFTRYIRGRPKAPVWDESLPLYVVEHRYKDEIHSFKKIKNWNSCVPEEIRKQEYALVTFPGGDPVTLPRYPSPFLRGTEGPGRFGEALDEAPSGGAGGSAGKSNEKETSSSNTNATAGRYRSSAPLNPNVNPQPVKTSTPMSEFDLPRPPPSGAAHHSSVQPEELHPLPPDSFGRPTTYAQGYGGQSVVNAPPPPPPMPFLHSAGMFTPVEMTAQKEQRFTALPPQIRKSLPAFSPFHFHLNTDTELFFRISSQTESKLRTDEFGDVLWFTTPGLSDKPSPNDMTKDLKPTHSLNYLYWKTMQKQQGQQSVAMDVEL</sequence>
<dbReference type="Gene3D" id="1.20.920.10">
    <property type="entry name" value="Bromodomain-like"/>
    <property type="match status" value="2"/>
</dbReference>
<evidence type="ECO:0000313" key="12">
    <source>
        <dbReference type="EMBL" id="SGY67506.1"/>
    </source>
</evidence>
<dbReference type="CDD" id="cd04369">
    <property type="entry name" value="Bromodomain"/>
    <property type="match status" value="1"/>
</dbReference>
<feature type="compositionally biased region" description="Pro residues" evidence="9">
    <location>
        <begin position="212"/>
        <end position="224"/>
    </location>
</feature>
<feature type="compositionally biased region" description="Pro residues" evidence="9">
    <location>
        <begin position="323"/>
        <end position="352"/>
    </location>
</feature>
<name>A0A2X0P4C1_9BASI</name>
<dbReference type="PANTHER" id="PTHR16062">
    <property type="entry name" value="SWI/SNF-RELATED"/>
    <property type="match status" value="1"/>
</dbReference>
<dbReference type="GO" id="GO:0006338">
    <property type="term" value="P:chromatin remodeling"/>
    <property type="evidence" value="ECO:0007669"/>
    <property type="project" value="InterPro"/>
</dbReference>
<protein>
    <submittedName>
        <fullName evidence="12">BQ5605_C004g02781 protein</fullName>
    </submittedName>
</protein>
<dbReference type="PANTHER" id="PTHR16062:SF21">
    <property type="entry name" value="CHROMATIN STRUCTURE-REMODELING COMPLEX SUBUNIT RSC1-RELATED"/>
    <property type="match status" value="1"/>
</dbReference>